<evidence type="ECO:0008006" key="3">
    <source>
        <dbReference type="Google" id="ProtNLM"/>
    </source>
</evidence>
<dbReference type="AlphaFoldDB" id="A0A1F6GMF7"/>
<dbReference type="SUPFAM" id="SSF56784">
    <property type="entry name" value="HAD-like"/>
    <property type="match status" value="1"/>
</dbReference>
<sequence>MEPILAVVFDFDDTLAPDSTSGLMRLVGFEPKAFWSGEFEAMLAEGWDQVPGFMHKLIALSEQQGGLITADFLADWGRRLPLFEGVTEVFGLLREYMAQAAPGFRLEFYLISSGIGQILRHTAIAPEFTEIWASDFSYNAAQAIAFPKRVVSFTDKTRYLFQISKGIIGAKAKDSTLVNQRFESFRIPMHQILFVGDGYTDIPCFSLLARKGGEAIAVYQKERPETWKKARGFVKDERVKMFERADYRPDSPLLDSLKGLLVEMAERAGG</sequence>
<organism evidence="1 2">
    <name type="scientific">Candidatus Lambdaproteobacteria bacterium RIFOXYD2_FULL_56_26</name>
    <dbReference type="NCBI Taxonomy" id="1817773"/>
    <lineage>
        <taxon>Bacteria</taxon>
        <taxon>Pseudomonadati</taxon>
        <taxon>Pseudomonadota</taxon>
        <taxon>Candidatus Lambdaproteobacteria</taxon>
    </lineage>
</organism>
<dbReference type="Gene3D" id="3.40.50.1000">
    <property type="entry name" value="HAD superfamily/HAD-like"/>
    <property type="match status" value="1"/>
</dbReference>
<comment type="caution">
    <text evidence="1">The sequence shown here is derived from an EMBL/GenBank/DDBJ whole genome shotgun (WGS) entry which is preliminary data.</text>
</comment>
<accession>A0A1F6GMF7</accession>
<evidence type="ECO:0000313" key="2">
    <source>
        <dbReference type="Proteomes" id="UP000177583"/>
    </source>
</evidence>
<dbReference type="InterPro" id="IPR023214">
    <property type="entry name" value="HAD_sf"/>
</dbReference>
<proteinExistence type="predicted"/>
<evidence type="ECO:0000313" key="1">
    <source>
        <dbReference type="EMBL" id="OGG99289.1"/>
    </source>
</evidence>
<gene>
    <name evidence="1" type="ORF">A2557_02050</name>
</gene>
<dbReference type="InterPro" id="IPR036412">
    <property type="entry name" value="HAD-like_sf"/>
</dbReference>
<name>A0A1F6GMF7_9PROT</name>
<dbReference type="EMBL" id="MFNF01000059">
    <property type="protein sequence ID" value="OGG99289.1"/>
    <property type="molecule type" value="Genomic_DNA"/>
</dbReference>
<reference evidence="1 2" key="1">
    <citation type="journal article" date="2016" name="Nat. Commun.">
        <title>Thousands of microbial genomes shed light on interconnected biogeochemical processes in an aquifer system.</title>
        <authorList>
            <person name="Anantharaman K."/>
            <person name="Brown C.T."/>
            <person name="Hug L.A."/>
            <person name="Sharon I."/>
            <person name="Castelle C.J."/>
            <person name="Probst A.J."/>
            <person name="Thomas B.C."/>
            <person name="Singh A."/>
            <person name="Wilkins M.J."/>
            <person name="Karaoz U."/>
            <person name="Brodie E.L."/>
            <person name="Williams K.H."/>
            <person name="Hubbard S.S."/>
            <person name="Banfield J.F."/>
        </authorList>
    </citation>
    <scope>NUCLEOTIDE SEQUENCE [LARGE SCALE GENOMIC DNA]</scope>
</reference>
<protein>
    <recommendedName>
        <fullName evidence="3">Hydrolase</fullName>
    </recommendedName>
</protein>
<dbReference type="Proteomes" id="UP000177583">
    <property type="component" value="Unassembled WGS sequence"/>
</dbReference>